<evidence type="ECO:0000313" key="2">
    <source>
        <dbReference type="Proteomes" id="UP000004160"/>
    </source>
</evidence>
<dbReference type="AlphaFoldDB" id="F7KYT8"/>
<protein>
    <submittedName>
        <fullName evidence="1">Hemolysin</fullName>
    </submittedName>
</protein>
<dbReference type="PATRIC" id="fig|457403.8.peg.761"/>
<comment type="caution">
    <text evidence="1">The sequence shown here is derived from an EMBL/GenBank/DDBJ whole genome shotgun (WGS) entry which is preliminary data.</text>
</comment>
<dbReference type="Pfam" id="PF13332">
    <property type="entry name" value="Fil_haemagg_2"/>
    <property type="match status" value="1"/>
</dbReference>
<dbReference type="Proteomes" id="UP000004160">
    <property type="component" value="Unassembled WGS sequence"/>
</dbReference>
<gene>
    <name evidence="1" type="ORF">HMPREF0401_00759</name>
</gene>
<dbReference type="GO" id="GO:0003824">
    <property type="term" value="F:catalytic activity"/>
    <property type="evidence" value="ECO:0007669"/>
    <property type="project" value="UniProtKB-ARBA"/>
</dbReference>
<proteinExistence type="predicted"/>
<keyword evidence="2" id="KW-1185">Reference proteome</keyword>
<dbReference type="InterPro" id="IPR025157">
    <property type="entry name" value="Hemagglutinin_rpt"/>
</dbReference>
<dbReference type="EMBL" id="ACUO01000009">
    <property type="protein sequence ID" value="EGN63025.1"/>
    <property type="molecule type" value="Genomic_DNA"/>
</dbReference>
<name>F7KYT8_9FUSO</name>
<accession>F7KYT8</accession>
<evidence type="ECO:0000313" key="1">
    <source>
        <dbReference type="EMBL" id="EGN63025.1"/>
    </source>
</evidence>
<dbReference type="HOGENOM" id="CLU_323089_0_0_0"/>
<reference evidence="1" key="1">
    <citation type="submission" date="2011-05" db="EMBL/GenBank/DDBJ databases">
        <title>The Genome Sequence of Fusobacterium sp. 11_3_2.</title>
        <authorList>
            <consortium name="The Broad Institute Genome Sequencing Platform"/>
            <person name="Earl A."/>
            <person name="Ward D."/>
            <person name="Feldgarden M."/>
            <person name="Gevers D."/>
            <person name="Sibley C.D."/>
            <person name="White A.P."/>
            <person name="Crowley S."/>
            <person name="Surette M."/>
            <person name="Strauss J.C."/>
            <person name="Ambrose C.E."/>
            <person name="Allen-Vercoe E."/>
            <person name="Young S.K."/>
            <person name="Zeng Q."/>
            <person name="Gargeya S."/>
            <person name="Fitzgerald M."/>
            <person name="Haas B."/>
            <person name="Abouelleil A."/>
            <person name="Alvarado L."/>
            <person name="Arachchi H.M."/>
            <person name="Berlin A."/>
            <person name="Brown A."/>
            <person name="Chapman S.B."/>
            <person name="Chen Z."/>
            <person name="Dunbar C."/>
            <person name="Freedman E."/>
            <person name="Gearin G."/>
            <person name="Gellesch M."/>
            <person name="Goldberg J."/>
            <person name="Griggs A."/>
            <person name="Gujja S."/>
            <person name="Heiman D."/>
            <person name="Howarth C."/>
            <person name="Larson L."/>
            <person name="Lui A."/>
            <person name="MacDonald P.J.P."/>
            <person name="Mehta T."/>
            <person name="Montmayeur A."/>
            <person name="Murphy C."/>
            <person name="Neiman D."/>
            <person name="Pearson M."/>
            <person name="Priest M."/>
            <person name="Roberts A."/>
            <person name="Saif S."/>
            <person name="Shea T."/>
            <person name="Shenoy N."/>
            <person name="Sisk P."/>
            <person name="Stolte C."/>
            <person name="Sykes S."/>
            <person name="Wortman J."/>
            <person name="Nusbaum C."/>
            <person name="Birren B."/>
        </authorList>
    </citation>
    <scope>NUCLEOTIDE SEQUENCE [LARGE SCALE GENOMIC DNA]</scope>
    <source>
        <strain evidence="1">11_3_2</strain>
    </source>
</reference>
<organism evidence="1 2">
    <name type="scientific">Fusobacterium animalis 11_3_2</name>
    <dbReference type="NCBI Taxonomy" id="457403"/>
    <lineage>
        <taxon>Bacteria</taxon>
        <taxon>Fusobacteriati</taxon>
        <taxon>Fusobacteriota</taxon>
        <taxon>Fusobacteriia</taxon>
        <taxon>Fusobacteriales</taxon>
        <taxon>Fusobacteriaceae</taxon>
        <taxon>Fusobacterium</taxon>
    </lineage>
</organism>
<sequence length="895" mass="97734">MDSFKQMKSGDILGGIASSTNTVTGVISGLASNQGTKLPLTAVKADNTVGKDNLKLAEANNNFYANMGVNLGFNKSSSKSSSHSESGVVTTIKGKDENSSITYNNVKNIEYVGTQAKDTKFIYNNVDNITKKAVELNNYSSSSSKNSGVSAGINIGYGRKVLTDNASVSVSASKSNMNTDGTTYQNGLFVNVDKVHNNTKNMTLSGFNQIGGKVTGNIQNLIIESKQNTSTTTGSTKGGSIGFTPNGMPNSISANYSQTNGERKYVDNATTFLIGEGSNLKVGKVENTAGAIGATENGKLLIDEYVGHNLENKDETTTKGASLSLSPNSNVISGVGINYANKDLESVTKNTVIGNVEIGKTSGDEINKDLDTMTEVTKDEDTKTNVFVESQTIKYALNPEAFKEDIQKAKNEIHDIYHAVDSTVNPQGKESRNVLQQLAETRQAKTILNVVGSRLEIAENQEDIAKAFEGVSEDLGYKVKVIYTDPSNSPQLIGVDKNENPYIKNGTAYVDKKTGINYILINSESPANGTKAGVIGTIAEEQSHVIGKIEGRQKVVPDGSEKGLESLGRPTNDYFKNEFSKNDKGIGIVSDGKDYSNVDFGENVGDNPFIMILGAAFVVGAAKADDYYETTVAGIETGIKNLKDKKKKSEYIKIFKTKGKKAMLNAMAREFDGAGSGISDFSKKLFVIYGATDEIRSLYTEKRINAKGEVIDMLTLDKYMPEYMKDLWAAQQTSQNLNKISRYLGSELADKDYFSISKENREKYRTMAEPDLTINKEFYAFGKTRLYQSVYGSVKRLENGKYDVDITVMFQYTDRFEDVKNINNSSVAKQGLNKEFEGGKSFSFETEPKIITIKKQVNNLDEITGLLKNRLRNIDDNSEEGKDNIRADFYDSVVF</sequence>